<evidence type="ECO:0000256" key="1">
    <source>
        <dbReference type="SAM" id="Phobius"/>
    </source>
</evidence>
<dbReference type="AlphaFoldDB" id="A0A1M5YLR9"/>
<protein>
    <submittedName>
        <fullName evidence="2">Uncharacterized protein</fullName>
    </submittedName>
</protein>
<keyword evidence="1" id="KW-0812">Transmembrane</keyword>
<proteinExistence type="predicted"/>
<keyword evidence="1" id="KW-1133">Transmembrane helix</keyword>
<feature type="transmembrane region" description="Helical" evidence="1">
    <location>
        <begin position="29"/>
        <end position="52"/>
    </location>
</feature>
<organism evidence="2 3">
    <name type="scientific">Sporobacter termitidis DSM 10068</name>
    <dbReference type="NCBI Taxonomy" id="1123282"/>
    <lineage>
        <taxon>Bacteria</taxon>
        <taxon>Bacillati</taxon>
        <taxon>Bacillota</taxon>
        <taxon>Clostridia</taxon>
        <taxon>Eubacteriales</taxon>
        <taxon>Oscillospiraceae</taxon>
        <taxon>Sporobacter</taxon>
    </lineage>
</organism>
<keyword evidence="3" id="KW-1185">Reference proteome</keyword>
<feature type="transmembrane region" description="Helical" evidence="1">
    <location>
        <begin position="6"/>
        <end position="22"/>
    </location>
</feature>
<feature type="transmembrane region" description="Helical" evidence="1">
    <location>
        <begin position="58"/>
        <end position="82"/>
    </location>
</feature>
<feature type="transmembrane region" description="Helical" evidence="1">
    <location>
        <begin position="126"/>
        <end position="143"/>
    </location>
</feature>
<gene>
    <name evidence="2" type="ORF">SAMN02745823_02620</name>
</gene>
<dbReference type="EMBL" id="FQXV01000009">
    <property type="protein sequence ID" value="SHI12794.1"/>
    <property type="molecule type" value="Genomic_DNA"/>
</dbReference>
<accession>A0A1M5YLR9</accession>
<dbReference type="RefSeq" id="WP_073079738.1">
    <property type="nucleotide sequence ID" value="NZ_FQXV01000009.1"/>
</dbReference>
<keyword evidence="1" id="KW-0472">Membrane</keyword>
<dbReference type="InterPro" id="IPR048147">
    <property type="entry name" value="CBO0543-like"/>
</dbReference>
<dbReference type="Proteomes" id="UP000183995">
    <property type="component" value="Unassembled WGS sequence"/>
</dbReference>
<reference evidence="2 3" key="1">
    <citation type="submission" date="2016-11" db="EMBL/GenBank/DDBJ databases">
        <authorList>
            <person name="Jaros S."/>
            <person name="Januszkiewicz K."/>
            <person name="Wedrychowicz H."/>
        </authorList>
    </citation>
    <scope>NUCLEOTIDE SEQUENCE [LARGE SCALE GENOMIC DNA]</scope>
    <source>
        <strain evidence="2 3">DSM 10068</strain>
    </source>
</reference>
<evidence type="ECO:0000313" key="3">
    <source>
        <dbReference type="Proteomes" id="UP000183995"/>
    </source>
</evidence>
<dbReference type="NCBIfam" id="NF041644">
    <property type="entry name" value="CBO0543_fam"/>
    <property type="match status" value="1"/>
</dbReference>
<evidence type="ECO:0000313" key="2">
    <source>
        <dbReference type="EMBL" id="SHI12794.1"/>
    </source>
</evidence>
<sequence>MDIEYILQYAAIAASVAALVIDRKGASKFVPVALFASFYANIVCFVALYFNWWNYPKALWGFVSDMSVTVNFIVAPAAAILWVKHTPDTAKGKFAWALVWTIGLTGVELILERFTAVIDYHNGYDWYYSFILWFASWYIWGAYHKWQIKKVLQWQKE</sequence>
<dbReference type="OrthoDB" id="1681079at2"/>
<feature type="transmembrane region" description="Helical" evidence="1">
    <location>
        <begin position="94"/>
        <end position="114"/>
    </location>
</feature>
<name>A0A1M5YLR9_9FIRM</name>